<proteinExistence type="predicted"/>
<evidence type="ECO:0000313" key="17">
    <source>
        <dbReference type="EnsemblMetazoa" id="MDOA006452-PA"/>
    </source>
</evidence>
<sequence>MEHEDMPSLESEAVKNGAIEDDSDFTDDDDSEEESMDDAEPTTCLFCTEVLKSVDLALEHITKQHGINFSQMKTKFNMDQYSFLKLINYIRQEEGVTVEKLNSATEAFWNDEKYLKPKDYEPWLTYDYEALPSEGAPSCTKEKDVNLLVHSLQEQIKIQQDQLEQAAKDMATLRQGFHRLLEKDNSTKDPKVRCVSSVPVKADESYFDSYAHFGIHHEMLSDTVRTSSYRDALMKNKDYVKGKLVLDVGCGTSVLSIFASQAGAEKVVGIDNSSIIYNAMDIVKKNNIENVTLVKGRLEETNLPIEKFDIIVSEWMGYFLLFEGMLDSVIYARDNHLKENGILLPNRCTMSIVGYGNDALFKQHVTFWNDVYGLDMSTMRKEVMHEPLIDVVDPKHILTESNCIADLNLMTVNLNYSNFDYNFELKCVKDGSISSLVGYFDNYFELPEPVMFSTSPNSTPTHWKQVVFFIEQPQAVKEGDVIRGTIKCKRSLKAARSLDISIDIFNKKYTYYLD</sequence>
<evidence type="ECO:0000313" key="19">
    <source>
        <dbReference type="RefSeq" id="XP_005180784.1"/>
    </source>
</evidence>
<evidence type="ECO:0000256" key="14">
    <source>
        <dbReference type="SAM" id="MobiDB-lite"/>
    </source>
</evidence>
<comment type="catalytic activity">
    <reaction evidence="10">
        <text>L-arginyl-[protein] + 2 S-adenosyl-L-methionine = N(omega),N(omega)-dimethyl-L-arginyl-[protein] + 2 S-adenosyl-L-homocysteine + 2 H(+)</text>
        <dbReference type="Rhea" id="RHEA:48096"/>
        <dbReference type="Rhea" id="RHEA-COMP:10532"/>
        <dbReference type="Rhea" id="RHEA-COMP:11991"/>
        <dbReference type="ChEBI" id="CHEBI:15378"/>
        <dbReference type="ChEBI" id="CHEBI:29965"/>
        <dbReference type="ChEBI" id="CHEBI:57856"/>
        <dbReference type="ChEBI" id="CHEBI:59789"/>
        <dbReference type="ChEBI" id="CHEBI:61897"/>
        <dbReference type="EC" id="2.1.1.319"/>
    </reaction>
    <physiologicalReaction direction="left-to-right" evidence="10">
        <dbReference type="Rhea" id="RHEA:48097"/>
    </physiologicalReaction>
</comment>
<gene>
    <name evidence="17" type="primary">101893415</name>
    <name evidence="19" type="synonym">LOC101893415</name>
</gene>
<dbReference type="VEuPathDB" id="VectorBase:MDOMA2_012455"/>
<evidence type="ECO:0000256" key="12">
    <source>
        <dbReference type="PROSITE-ProRule" id="PRU01015"/>
    </source>
</evidence>
<organism evidence="17">
    <name type="scientific">Musca domestica</name>
    <name type="common">House fly</name>
    <dbReference type="NCBI Taxonomy" id="7370"/>
    <lineage>
        <taxon>Eukaryota</taxon>
        <taxon>Metazoa</taxon>
        <taxon>Ecdysozoa</taxon>
        <taxon>Arthropoda</taxon>
        <taxon>Hexapoda</taxon>
        <taxon>Insecta</taxon>
        <taxon>Pterygota</taxon>
        <taxon>Neoptera</taxon>
        <taxon>Endopterygota</taxon>
        <taxon>Diptera</taxon>
        <taxon>Brachycera</taxon>
        <taxon>Muscomorpha</taxon>
        <taxon>Muscoidea</taxon>
        <taxon>Muscidae</taxon>
        <taxon>Musca</taxon>
    </lineage>
</organism>
<evidence type="ECO:0000256" key="9">
    <source>
        <dbReference type="ARBA" id="ARBA00022833"/>
    </source>
</evidence>
<dbReference type="Gene3D" id="3.40.50.150">
    <property type="entry name" value="Vaccinia Virus protein VP39"/>
    <property type="match status" value="1"/>
</dbReference>
<dbReference type="CDD" id="cd02440">
    <property type="entry name" value="AdoMet_MTases"/>
    <property type="match status" value="1"/>
</dbReference>
<keyword evidence="4 12" id="KW-0489">Methyltransferase</keyword>
<keyword evidence="18" id="KW-1185">Reference proteome</keyword>
<dbReference type="EC" id="2.1.1.319" evidence="2"/>
<dbReference type="InterPro" id="IPR049482">
    <property type="entry name" value="ANM3-like_C2H2_Zf"/>
</dbReference>
<dbReference type="RefSeq" id="XP_005180784.1">
    <property type="nucleotide sequence ID" value="XM_005180727.3"/>
</dbReference>
<evidence type="ECO:0000256" key="1">
    <source>
        <dbReference type="ARBA" id="ARBA00004514"/>
    </source>
</evidence>
<evidence type="ECO:0000256" key="5">
    <source>
        <dbReference type="ARBA" id="ARBA00022679"/>
    </source>
</evidence>
<dbReference type="InterPro" id="IPR029063">
    <property type="entry name" value="SAM-dependent_MTases_sf"/>
</dbReference>
<dbReference type="Pfam" id="PF06325">
    <property type="entry name" value="PrmA"/>
    <property type="match status" value="1"/>
</dbReference>
<keyword evidence="9" id="KW-0862">Zinc</keyword>
<evidence type="ECO:0000313" key="18">
    <source>
        <dbReference type="Proteomes" id="UP001652621"/>
    </source>
</evidence>
<dbReference type="GO" id="GO:0042054">
    <property type="term" value="F:histone methyltransferase activity"/>
    <property type="evidence" value="ECO:0007669"/>
    <property type="project" value="TreeGrafter"/>
</dbReference>
<evidence type="ECO:0000256" key="6">
    <source>
        <dbReference type="ARBA" id="ARBA00022691"/>
    </source>
</evidence>
<dbReference type="AlphaFoldDB" id="A0A1I8MMA5"/>
<dbReference type="GO" id="GO:0035242">
    <property type="term" value="F:protein-arginine omega-N asymmetric methyltransferase activity"/>
    <property type="evidence" value="ECO:0007669"/>
    <property type="project" value="UniProtKB-EC"/>
</dbReference>
<dbReference type="Proteomes" id="UP001652621">
    <property type="component" value="Unplaced"/>
</dbReference>
<evidence type="ECO:0000256" key="11">
    <source>
        <dbReference type="ARBA" id="ARBA00049303"/>
    </source>
</evidence>
<reference evidence="19" key="2">
    <citation type="submission" date="2025-04" db="UniProtKB">
        <authorList>
            <consortium name="RefSeq"/>
        </authorList>
    </citation>
    <scope>IDENTIFICATION</scope>
    <source>
        <strain evidence="19">Aabys</strain>
    </source>
</reference>
<evidence type="ECO:0000256" key="7">
    <source>
        <dbReference type="ARBA" id="ARBA00022723"/>
    </source>
</evidence>
<evidence type="ECO:0000259" key="16">
    <source>
        <dbReference type="Pfam" id="PF22528"/>
    </source>
</evidence>
<dbReference type="Pfam" id="PF22528">
    <property type="entry name" value="PRMT_C"/>
    <property type="match status" value="1"/>
</dbReference>
<dbReference type="SUPFAM" id="SSF53335">
    <property type="entry name" value="S-adenosyl-L-methionine-dependent methyltransferases"/>
    <property type="match status" value="1"/>
</dbReference>
<keyword evidence="5 12" id="KW-0808">Transferase</keyword>
<evidence type="ECO:0000256" key="10">
    <source>
        <dbReference type="ARBA" id="ARBA00047384"/>
    </source>
</evidence>
<protein>
    <recommendedName>
        <fullName evidence="2">type I protein arginine methyltransferase</fullName>
        <ecNumber evidence="2">2.1.1.319</ecNumber>
    </recommendedName>
</protein>
<dbReference type="InterPro" id="IPR025799">
    <property type="entry name" value="Arg_MeTrfase"/>
</dbReference>
<dbReference type="FunFam" id="3.40.50.150:FF:000003">
    <property type="entry name" value="Blast:Protein arginine N-methyltransferase 1"/>
    <property type="match status" value="1"/>
</dbReference>
<dbReference type="PANTHER" id="PTHR11006:SF53">
    <property type="entry name" value="PROTEIN ARGININE N-METHYLTRANSFERASE 3"/>
    <property type="match status" value="1"/>
</dbReference>
<keyword evidence="13" id="KW-0175">Coiled coil</keyword>
<dbReference type="SUPFAM" id="SSF57667">
    <property type="entry name" value="beta-beta-alpha zinc fingers"/>
    <property type="match status" value="1"/>
</dbReference>
<accession>A0A1I8MMA5</accession>
<dbReference type="VEuPathDB" id="VectorBase:MDOA006452"/>
<dbReference type="InterPro" id="IPR055135">
    <property type="entry name" value="PRMT_dom"/>
</dbReference>
<comment type="subcellular location">
    <subcellularLocation>
        <location evidence="1">Cytoplasm</location>
        <location evidence="1">Cytosol</location>
    </subcellularLocation>
</comment>
<evidence type="ECO:0000256" key="3">
    <source>
        <dbReference type="ARBA" id="ARBA00022490"/>
    </source>
</evidence>
<dbReference type="STRING" id="7370.A0A1I8MMA5"/>
<dbReference type="eggNOG" id="KOG1499">
    <property type="taxonomic scope" value="Eukaryota"/>
</dbReference>
<dbReference type="OrthoDB" id="7848332at2759"/>
<dbReference type="GO" id="GO:0005829">
    <property type="term" value="C:cytosol"/>
    <property type="evidence" value="ECO:0007669"/>
    <property type="project" value="UniProtKB-SubCell"/>
</dbReference>
<feature type="coiled-coil region" evidence="13">
    <location>
        <begin position="149"/>
        <end position="176"/>
    </location>
</feature>
<feature type="domain" description="Protein arginine N-methyltransferase 3-like C2H2 zinc finger" evidence="15">
    <location>
        <begin position="73"/>
        <end position="117"/>
    </location>
</feature>
<evidence type="ECO:0000256" key="8">
    <source>
        <dbReference type="ARBA" id="ARBA00022771"/>
    </source>
</evidence>
<dbReference type="Pfam" id="PF21137">
    <property type="entry name" value="ANM3_C2H2_Zf"/>
    <property type="match status" value="1"/>
</dbReference>
<evidence type="ECO:0000259" key="15">
    <source>
        <dbReference type="Pfam" id="PF21137"/>
    </source>
</evidence>
<keyword evidence="6 12" id="KW-0949">S-adenosyl-L-methionine</keyword>
<evidence type="ECO:0000256" key="13">
    <source>
        <dbReference type="SAM" id="Coils"/>
    </source>
</evidence>
<feature type="compositionally biased region" description="Acidic residues" evidence="14">
    <location>
        <begin position="19"/>
        <end position="40"/>
    </location>
</feature>
<dbReference type="PROSITE" id="PS51678">
    <property type="entry name" value="SAM_MT_PRMT"/>
    <property type="match status" value="1"/>
</dbReference>
<dbReference type="GO" id="GO:0032259">
    <property type="term" value="P:methylation"/>
    <property type="evidence" value="ECO:0007669"/>
    <property type="project" value="UniProtKB-KW"/>
</dbReference>
<dbReference type="Gene3D" id="2.70.160.11">
    <property type="entry name" value="Hnrnp arginine n-methyltransferase1"/>
    <property type="match status" value="1"/>
</dbReference>
<keyword evidence="7" id="KW-0479">Metal-binding</keyword>
<dbReference type="KEGG" id="mde:101893415"/>
<dbReference type="GO" id="GO:0008270">
    <property type="term" value="F:zinc ion binding"/>
    <property type="evidence" value="ECO:0007669"/>
    <property type="project" value="UniProtKB-KW"/>
</dbReference>
<evidence type="ECO:0000256" key="2">
    <source>
        <dbReference type="ARBA" id="ARBA00011925"/>
    </source>
</evidence>
<evidence type="ECO:0000256" key="4">
    <source>
        <dbReference type="ARBA" id="ARBA00022603"/>
    </source>
</evidence>
<dbReference type="InterPro" id="IPR036236">
    <property type="entry name" value="Znf_C2H2_sf"/>
</dbReference>
<comment type="catalytic activity">
    <reaction evidence="11">
        <text>L-arginyl-[protein] + S-adenosyl-L-methionine = N(omega)-methyl-L-arginyl-[protein] + S-adenosyl-L-homocysteine + H(+)</text>
        <dbReference type="Rhea" id="RHEA:48100"/>
        <dbReference type="Rhea" id="RHEA-COMP:10532"/>
        <dbReference type="Rhea" id="RHEA-COMP:11990"/>
        <dbReference type="ChEBI" id="CHEBI:15378"/>
        <dbReference type="ChEBI" id="CHEBI:29965"/>
        <dbReference type="ChEBI" id="CHEBI:57856"/>
        <dbReference type="ChEBI" id="CHEBI:59789"/>
        <dbReference type="ChEBI" id="CHEBI:65280"/>
    </reaction>
    <physiologicalReaction direction="left-to-right" evidence="11">
        <dbReference type="Rhea" id="RHEA:48101"/>
    </physiologicalReaction>
</comment>
<dbReference type="FunFam" id="2.70.160.11:FF:000001">
    <property type="entry name" value="Blast:Protein arginine N-methyltransferase 1"/>
    <property type="match status" value="1"/>
</dbReference>
<dbReference type="EnsemblMetazoa" id="MDOA006452-RA">
    <property type="protein sequence ID" value="MDOA006452-PA"/>
    <property type="gene ID" value="MDOA006452"/>
</dbReference>
<dbReference type="PANTHER" id="PTHR11006">
    <property type="entry name" value="PROTEIN ARGININE N-METHYLTRANSFERASE"/>
    <property type="match status" value="1"/>
</dbReference>
<feature type="domain" description="Protein arginine N-methyltransferase" evidence="16">
    <location>
        <begin position="350"/>
        <end position="503"/>
    </location>
</feature>
<reference evidence="17" key="1">
    <citation type="submission" date="2020-05" db="UniProtKB">
        <authorList>
            <consortium name="EnsemblMetazoa"/>
        </authorList>
    </citation>
    <scope>IDENTIFICATION</scope>
    <source>
        <strain evidence="17">Aabys</strain>
    </source>
</reference>
<keyword evidence="8" id="KW-0863">Zinc-finger</keyword>
<dbReference type="GO" id="GO:0005634">
    <property type="term" value="C:nucleus"/>
    <property type="evidence" value="ECO:0007669"/>
    <property type="project" value="TreeGrafter"/>
</dbReference>
<keyword evidence="3" id="KW-0963">Cytoplasm</keyword>
<name>A0A1I8MMA5_MUSDO</name>
<feature type="region of interest" description="Disordered" evidence="14">
    <location>
        <begin position="1"/>
        <end position="40"/>
    </location>
</feature>